<reference evidence="2 3" key="1">
    <citation type="journal article" date="2015" name="Genome Biol.">
        <title>Comparative genomics of Steinernema reveals deeply conserved gene regulatory networks.</title>
        <authorList>
            <person name="Dillman A.R."/>
            <person name="Macchietto M."/>
            <person name="Porter C.F."/>
            <person name="Rogers A."/>
            <person name="Williams B."/>
            <person name="Antoshechkin I."/>
            <person name="Lee M.M."/>
            <person name="Goodwin Z."/>
            <person name="Lu X."/>
            <person name="Lewis E.E."/>
            <person name="Goodrich-Blair H."/>
            <person name="Stock S.P."/>
            <person name="Adams B.J."/>
            <person name="Sternberg P.W."/>
            <person name="Mortazavi A."/>
        </authorList>
    </citation>
    <scope>NUCLEOTIDE SEQUENCE [LARGE SCALE GENOMIC DNA]</scope>
    <source>
        <strain evidence="2 3">ALL</strain>
    </source>
</reference>
<evidence type="ECO:0000256" key="1">
    <source>
        <dbReference type="SAM" id="MobiDB-lite"/>
    </source>
</evidence>
<name>A0A4V6XVK8_STECR</name>
<gene>
    <name evidence="2" type="ORF">L596_030171</name>
</gene>
<evidence type="ECO:0000313" key="3">
    <source>
        <dbReference type="Proteomes" id="UP000298663"/>
    </source>
</evidence>
<dbReference type="EMBL" id="AZBU02000013">
    <property type="protein sequence ID" value="TKR58765.1"/>
    <property type="molecule type" value="Genomic_DNA"/>
</dbReference>
<comment type="caution">
    <text evidence="2">The sequence shown here is derived from an EMBL/GenBank/DDBJ whole genome shotgun (WGS) entry which is preliminary data.</text>
</comment>
<protein>
    <submittedName>
        <fullName evidence="2">Uncharacterized protein</fullName>
    </submittedName>
</protein>
<sequence length="150" mass="16541">MRCEHSKSGLMTSELTKTWIEEVFKPNEGSDPACRLLARLQKGPRRIWWAGEDRLPDHSAKDDRTTPTPRCLLQPTAEGVSSTTNGASLPPKARIRCCGTEKPGVDAQPLGLAAKQPTLPAEMTSPRLNCRRDAFCRTRQEPFQSQAGAI</sequence>
<dbReference type="Proteomes" id="UP000298663">
    <property type="component" value="Unassembled WGS sequence"/>
</dbReference>
<keyword evidence="3" id="KW-1185">Reference proteome</keyword>
<feature type="compositionally biased region" description="Basic and acidic residues" evidence="1">
    <location>
        <begin position="55"/>
        <end position="65"/>
    </location>
</feature>
<organism evidence="2 3">
    <name type="scientific">Steinernema carpocapsae</name>
    <name type="common">Entomopathogenic nematode</name>
    <dbReference type="NCBI Taxonomy" id="34508"/>
    <lineage>
        <taxon>Eukaryota</taxon>
        <taxon>Metazoa</taxon>
        <taxon>Ecdysozoa</taxon>
        <taxon>Nematoda</taxon>
        <taxon>Chromadorea</taxon>
        <taxon>Rhabditida</taxon>
        <taxon>Tylenchina</taxon>
        <taxon>Panagrolaimomorpha</taxon>
        <taxon>Strongyloidoidea</taxon>
        <taxon>Steinernematidae</taxon>
        <taxon>Steinernema</taxon>
    </lineage>
</organism>
<dbReference type="AlphaFoldDB" id="A0A4V6XVK8"/>
<proteinExistence type="predicted"/>
<accession>A0A4V6XVK8</accession>
<dbReference type="OrthoDB" id="5876883at2759"/>
<reference evidence="2 3" key="2">
    <citation type="journal article" date="2019" name="G3 (Bethesda)">
        <title>Hybrid Assembly of the Genome of the Entomopathogenic Nematode Steinernema carpocapsae Identifies the X-Chromosome.</title>
        <authorList>
            <person name="Serra L."/>
            <person name="Macchietto M."/>
            <person name="Macias-Munoz A."/>
            <person name="McGill C.J."/>
            <person name="Rodriguez I.M."/>
            <person name="Rodriguez B."/>
            <person name="Murad R."/>
            <person name="Mortazavi A."/>
        </authorList>
    </citation>
    <scope>NUCLEOTIDE SEQUENCE [LARGE SCALE GENOMIC DNA]</scope>
    <source>
        <strain evidence="2 3">ALL</strain>
    </source>
</reference>
<evidence type="ECO:0000313" key="2">
    <source>
        <dbReference type="EMBL" id="TKR58765.1"/>
    </source>
</evidence>
<feature type="region of interest" description="Disordered" evidence="1">
    <location>
        <begin position="55"/>
        <end position="94"/>
    </location>
</feature>